<dbReference type="RefSeq" id="WP_394486931.1">
    <property type="nucleotide sequence ID" value="NZ_JBIGIA010000003.1"/>
</dbReference>
<organism evidence="3 4">
    <name type="scientific">Pelomonas nitida</name>
    <dbReference type="NCBI Taxonomy" id="3299027"/>
    <lineage>
        <taxon>Bacteria</taxon>
        <taxon>Pseudomonadati</taxon>
        <taxon>Pseudomonadota</taxon>
        <taxon>Betaproteobacteria</taxon>
        <taxon>Burkholderiales</taxon>
        <taxon>Sphaerotilaceae</taxon>
        <taxon>Roseateles</taxon>
    </lineage>
</organism>
<dbReference type="InterPro" id="IPR019220">
    <property type="entry name" value="DUF2135"/>
</dbReference>
<feature type="domain" description="DUF2135" evidence="2">
    <location>
        <begin position="190"/>
        <end position="246"/>
    </location>
</feature>
<dbReference type="Pfam" id="PF09906">
    <property type="entry name" value="DUF2135"/>
    <property type="match status" value="1"/>
</dbReference>
<dbReference type="EMBL" id="JBIGIA010000003">
    <property type="protein sequence ID" value="MFG6456215.1"/>
    <property type="molecule type" value="Genomic_DNA"/>
</dbReference>
<evidence type="ECO:0000313" key="3">
    <source>
        <dbReference type="EMBL" id="MFG6456215.1"/>
    </source>
</evidence>
<protein>
    <submittedName>
        <fullName evidence="3">YfaP family protein</fullName>
    </submittedName>
</protein>
<evidence type="ECO:0000256" key="1">
    <source>
        <dbReference type="SAM" id="SignalP"/>
    </source>
</evidence>
<dbReference type="InterPro" id="IPR012039">
    <property type="entry name" value="UCP012281"/>
</dbReference>
<dbReference type="Gene3D" id="2.60.120.380">
    <property type="match status" value="1"/>
</dbReference>
<feature type="chain" id="PRO_5046559593" evidence="1">
    <location>
        <begin position="19"/>
        <end position="261"/>
    </location>
</feature>
<accession>A0ABW7G2S8</accession>
<name>A0ABW7G2S8_9BURK</name>
<dbReference type="PIRSF" id="PIRSF012281">
    <property type="entry name" value="UCP012281"/>
    <property type="match status" value="1"/>
</dbReference>
<keyword evidence="1" id="KW-0732">Signal</keyword>
<dbReference type="Proteomes" id="UP001606305">
    <property type="component" value="Unassembled WGS sequence"/>
</dbReference>
<comment type="caution">
    <text evidence="3">The sequence shown here is derived from an EMBL/GenBank/DDBJ whole genome shotgun (WGS) entry which is preliminary data.</text>
</comment>
<evidence type="ECO:0000313" key="4">
    <source>
        <dbReference type="Proteomes" id="UP001606305"/>
    </source>
</evidence>
<reference evidence="3 4" key="1">
    <citation type="submission" date="2024-09" db="EMBL/GenBank/DDBJ databases">
        <title>Novel species of the genus Pelomonas and Roseateles isolated from streams.</title>
        <authorList>
            <person name="Lu H."/>
        </authorList>
    </citation>
    <scope>NUCLEOTIDE SEQUENCE [LARGE SCALE GENOMIC DNA]</scope>
    <source>
        <strain evidence="3 4">BYS96W</strain>
    </source>
</reference>
<evidence type="ECO:0000259" key="2">
    <source>
        <dbReference type="Pfam" id="PF09906"/>
    </source>
</evidence>
<sequence>MNALLMLALAGAASAAGAAEINRPAGGWTHSGLVETDQRVEYAYPNNLIDRGGQRGRTIIEGRLKSVDKAARRPPTLVVNGNAMPLQHDEQGRFARPYAFGPGSNGIELRGADGRTLQRVQFYDANRTKTRAQVRIILAWDDPQAELDLHVLTPDGGHAFWASPVLANGGGLDVDSVDGAGPEMFSIAAPLAGTYRIYVNYWGNFGASGYHFDESTRQQPVITARVTLVFDENTGAERRETFTIPMRKIGDLQLVRSFLRS</sequence>
<gene>
    <name evidence="3" type="ORF">ACG00X_05165</name>
</gene>
<feature type="signal peptide" evidence="1">
    <location>
        <begin position="1"/>
        <end position="18"/>
    </location>
</feature>
<proteinExistence type="predicted"/>
<keyword evidence="4" id="KW-1185">Reference proteome</keyword>